<dbReference type="PROSITE" id="PS51002">
    <property type="entry name" value="CYTB_NTER"/>
    <property type="match status" value="1"/>
</dbReference>
<dbReference type="InterPro" id="IPR036150">
    <property type="entry name" value="Cyt_b/b6_C_sf"/>
</dbReference>
<dbReference type="InterPro" id="IPR027387">
    <property type="entry name" value="Cytb/b6-like_sf"/>
</dbReference>
<keyword evidence="6" id="KW-0472">Membrane</keyword>
<reference evidence="9 10" key="1">
    <citation type="submission" date="2019-02" db="EMBL/GenBank/DDBJ databases">
        <title>Deep-cultivation of Planctomycetes and their phenomic and genomic characterization uncovers novel biology.</title>
        <authorList>
            <person name="Wiegand S."/>
            <person name="Jogler M."/>
            <person name="Boedeker C."/>
            <person name="Pinto D."/>
            <person name="Vollmers J."/>
            <person name="Rivas-Marin E."/>
            <person name="Kohn T."/>
            <person name="Peeters S.H."/>
            <person name="Heuer A."/>
            <person name="Rast P."/>
            <person name="Oberbeckmann S."/>
            <person name="Bunk B."/>
            <person name="Jeske O."/>
            <person name="Meyerdierks A."/>
            <person name="Storesund J.E."/>
            <person name="Kallscheuer N."/>
            <person name="Luecker S."/>
            <person name="Lage O.M."/>
            <person name="Pohl T."/>
            <person name="Merkel B.J."/>
            <person name="Hornburger P."/>
            <person name="Mueller R.-W."/>
            <person name="Bruemmer F."/>
            <person name="Labrenz M."/>
            <person name="Spormann A.M."/>
            <person name="Op den Camp H."/>
            <person name="Overmann J."/>
            <person name="Amann R."/>
            <person name="Jetten M.S.M."/>
            <person name="Mascher T."/>
            <person name="Medema M.H."/>
            <person name="Devos D.P."/>
            <person name="Kaster A.-K."/>
            <person name="Ovreas L."/>
            <person name="Rohde M."/>
            <person name="Galperin M.Y."/>
            <person name="Jogler C."/>
        </authorList>
    </citation>
    <scope>NUCLEOTIDE SEQUENCE [LARGE SCALE GENOMIC DNA]</scope>
    <source>
        <strain evidence="9 10">Pan189</strain>
    </source>
</reference>
<evidence type="ECO:0000259" key="8">
    <source>
        <dbReference type="PROSITE" id="PS51007"/>
    </source>
</evidence>
<accession>A0A517QXL0</accession>
<feature type="transmembrane region" description="Helical" evidence="6">
    <location>
        <begin position="199"/>
        <end position="222"/>
    </location>
</feature>
<dbReference type="GO" id="GO:0020037">
    <property type="term" value="F:heme binding"/>
    <property type="evidence" value="ECO:0007669"/>
    <property type="project" value="InterPro"/>
</dbReference>
<evidence type="ECO:0000256" key="5">
    <source>
        <dbReference type="SAM" id="MobiDB-lite"/>
    </source>
</evidence>
<gene>
    <name evidence="9" type="primary">petB</name>
    <name evidence="9" type="ORF">Pan189_07520</name>
</gene>
<evidence type="ECO:0000256" key="6">
    <source>
        <dbReference type="SAM" id="Phobius"/>
    </source>
</evidence>
<evidence type="ECO:0000256" key="3">
    <source>
        <dbReference type="ARBA" id="ARBA00023004"/>
    </source>
</evidence>
<feature type="region of interest" description="Disordered" evidence="5">
    <location>
        <begin position="585"/>
        <end position="604"/>
    </location>
</feature>
<evidence type="ECO:0000256" key="2">
    <source>
        <dbReference type="ARBA" id="ARBA00022723"/>
    </source>
</evidence>
<keyword evidence="10" id="KW-1185">Reference proteome</keyword>
<dbReference type="GO" id="GO:0016020">
    <property type="term" value="C:membrane"/>
    <property type="evidence" value="ECO:0007669"/>
    <property type="project" value="InterPro"/>
</dbReference>
<dbReference type="SUPFAM" id="SSF81342">
    <property type="entry name" value="Transmembrane di-heme cytochromes"/>
    <property type="match status" value="1"/>
</dbReference>
<keyword evidence="6" id="KW-0812">Transmembrane</keyword>
<dbReference type="KEGG" id="svp:Pan189_07520"/>
<dbReference type="RefSeq" id="WP_310821041.1">
    <property type="nucleotide sequence ID" value="NZ_CP036268.1"/>
</dbReference>
<feature type="transmembrane region" description="Helical" evidence="6">
    <location>
        <begin position="133"/>
        <end position="150"/>
    </location>
</feature>
<dbReference type="Gene3D" id="1.10.760.10">
    <property type="entry name" value="Cytochrome c-like domain"/>
    <property type="match status" value="1"/>
</dbReference>
<dbReference type="PROSITE" id="PS51007">
    <property type="entry name" value="CYTC"/>
    <property type="match status" value="1"/>
</dbReference>
<evidence type="ECO:0000256" key="4">
    <source>
        <dbReference type="PROSITE-ProRule" id="PRU00433"/>
    </source>
</evidence>
<feature type="transmembrane region" description="Helical" evidence="6">
    <location>
        <begin position="335"/>
        <end position="355"/>
    </location>
</feature>
<dbReference type="SUPFAM" id="SSF46626">
    <property type="entry name" value="Cytochrome c"/>
    <property type="match status" value="2"/>
</dbReference>
<keyword evidence="2 4" id="KW-0479">Metal-binding</keyword>
<name>A0A517QXL0_9PLAN</name>
<keyword evidence="3 4" id="KW-0408">Iron</keyword>
<dbReference type="Proteomes" id="UP000317318">
    <property type="component" value="Chromosome"/>
</dbReference>
<dbReference type="InterPro" id="IPR005797">
    <property type="entry name" value="Cyt_b/b6_N"/>
</dbReference>
<feature type="transmembrane region" description="Helical" evidence="6">
    <location>
        <begin position="100"/>
        <end position="121"/>
    </location>
</feature>
<dbReference type="GO" id="GO:0016491">
    <property type="term" value="F:oxidoreductase activity"/>
    <property type="evidence" value="ECO:0007669"/>
    <property type="project" value="InterPro"/>
</dbReference>
<dbReference type="AlphaFoldDB" id="A0A517QXL0"/>
<proteinExistence type="predicted"/>
<dbReference type="GO" id="GO:0046872">
    <property type="term" value="F:metal ion binding"/>
    <property type="evidence" value="ECO:0007669"/>
    <property type="project" value="UniProtKB-KW"/>
</dbReference>
<feature type="transmembrane region" description="Helical" evidence="6">
    <location>
        <begin position="55"/>
        <end position="74"/>
    </location>
</feature>
<dbReference type="PANTHER" id="PTHR19271">
    <property type="entry name" value="CYTOCHROME B"/>
    <property type="match status" value="1"/>
</dbReference>
<feature type="domain" description="Cytochrome b/b6 N-terminal region profile" evidence="7">
    <location>
        <begin position="20"/>
        <end position="230"/>
    </location>
</feature>
<dbReference type="EMBL" id="CP036268">
    <property type="protein sequence ID" value="QDT36396.1"/>
    <property type="molecule type" value="Genomic_DNA"/>
</dbReference>
<feature type="transmembrane region" description="Helical" evidence="6">
    <location>
        <begin position="243"/>
        <end position="263"/>
    </location>
</feature>
<dbReference type="InterPro" id="IPR016174">
    <property type="entry name" value="Di-haem_cyt_TM"/>
</dbReference>
<protein>
    <submittedName>
        <fullName evidence="9">Cytochrome b6</fullName>
    </submittedName>
</protein>
<evidence type="ECO:0000313" key="10">
    <source>
        <dbReference type="Proteomes" id="UP000317318"/>
    </source>
</evidence>
<sequence>MKQFLARYRRHELDDNVNFLATWIDDRTGYQSAWQWWVRHSTPVRPSWWNVTGPLLISVALLVAITGIGLAATYSPSSDHAWASVQFIESIPGGGFLRGLHYYGSHALVVLFGVHLIRLILTAAYRSPREIGWIAFLLLIPIVATAAVTGNPLSASGKAVAQIEVEGNIIGAAPVVGPILRTLLHGGSSVGHLTFIHLYLLHVLLLPLIGIGIGKLHIYLWLRNSRAAEHLPDEERSEIRATQRFMTAIAITIMFAALGHLAYHYGAPLDAPADPDLAQEPRPEWYFFALFELRSYFTGTTEFLATQVLPGVILGFLIVLPWIDRILARPVAKGMRMLLVIIGLGGFAYFTYLPISRDHADEHYQEFLVESAELGKRADFLAKAEGIPPGGPVELLRNDPKTRGPALFVTHCASCHSHIGKDALDIVAKKPSAPNLGFVASREWIAGLLDPDRIAGPEYFGNTAFGKAYRDDGYDEMISYVKEDLYGDLEGDELAARKEEVRKIVLALSAEAELPYQAGADADDIDAIGDGRLLLSGEKGEVGCADCHPYRGAGYEGYPDLNGYGSQNWLAEFIANPSHERFYGDRNDRMPAFKPEQGDSPQNVLSEQELLLIVDWLRRDWLMEQPDTSESPSTDKSEPSGSPPPDEAGSSTEAA</sequence>
<dbReference type="SUPFAM" id="SSF81648">
    <property type="entry name" value="a domain/subunit of cytochrome bc1 complex (Ubiquinol-cytochrome c reductase)"/>
    <property type="match status" value="1"/>
</dbReference>
<feature type="region of interest" description="Disordered" evidence="5">
    <location>
        <begin position="623"/>
        <end position="655"/>
    </location>
</feature>
<evidence type="ECO:0000259" key="7">
    <source>
        <dbReference type="PROSITE" id="PS51002"/>
    </source>
</evidence>
<keyword evidence="6" id="KW-1133">Transmembrane helix</keyword>
<dbReference type="GO" id="GO:0009055">
    <property type="term" value="F:electron transfer activity"/>
    <property type="evidence" value="ECO:0007669"/>
    <property type="project" value="InterPro"/>
</dbReference>
<dbReference type="GO" id="GO:0022904">
    <property type="term" value="P:respiratory electron transport chain"/>
    <property type="evidence" value="ECO:0007669"/>
    <property type="project" value="InterPro"/>
</dbReference>
<keyword evidence="1 4" id="KW-0349">Heme</keyword>
<organism evidence="9 10">
    <name type="scientific">Stratiformator vulcanicus</name>
    <dbReference type="NCBI Taxonomy" id="2527980"/>
    <lineage>
        <taxon>Bacteria</taxon>
        <taxon>Pseudomonadati</taxon>
        <taxon>Planctomycetota</taxon>
        <taxon>Planctomycetia</taxon>
        <taxon>Planctomycetales</taxon>
        <taxon>Planctomycetaceae</taxon>
        <taxon>Stratiformator</taxon>
    </lineage>
</organism>
<dbReference type="PANTHER" id="PTHR19271:SF16">
    <property type="entry name" value="CYTOCHROME B"/>
    <property type="match status" value="1"/>
</dbReference>
<dbReference type="Gene3D" id="1.20.810.10">
    <property type="entry name" value="Cytochrome Bc1 Complex, Chain C"/>
    <property type="match status" value="1"/>
</dbReference>
<evidence type="ECO:0000256" key="1">
    <source>
        <dbReference type="ARBA" id="ARBA00022617"/>
    </source>
</evidence>
<feature type="transmembrane region" description="Helical" evidence="6">
    <location>
        <begin position="303"/>
        <end position="323"/>
    </location>
</feature>
<dbReference type="InterPro" id="IPR009056">
    <property type="entry name" value="Cyt_c-like_dom"/>
</dbReference>
<feature type="domain" description="Cytochrome c" evidence="8">
    <location>
        <begin position="399"/>
        <end position="485"/>
    </location>
</feature>
<dbReference type="Pfam" id="PF13631">
    <property type="entry name" value="Cytochrom_B_N_2"/>
    <property type="match status" value="1"/>
</dbReference>
<dbReference type="InterPro" id="IPR036909">
    <property type="entry name" value="Cyt_c-like_dom_sf"/>
</dbReference>
<evidence type="ECO:0000313" key="9">
    <source>
        <dbReference type="EMBL" id="QDT36396.1"/>
    </source>
</evidence>